<name>A0A183F7Z5_HELPZ</name>
<dbReference type="InterPro" id="IPR036397">
    <property type="entry name" value="RNaseH_sf"/>
</dbReference>
<keyword evidence="5" id="KW-0378">Hydrolase</keyword>
<evidence type="ECO:0000256" key="4">
    <source>
        <dbReference type="ARBA" id="ARBA00022759"/>
    </source>
</evidence>
<dbReference type="Proteomes" id="UP000050761">
    <property type="component" value="Unassembled WGS sequence"/>
</dbReference>
<dbReference type="OrthoDB" id="5849037at2759"/>
<keyword evidence="6" id="KW-0695">RNA-directed DNA polymerase</keyword>
<proteinExistence type="predicted"/>
<keyword evidence="2" id="KW-0548">Nucleotidyltransferase</keyword>
<evidence type="ECO:0000256" key="3">
    <source>
        <dbReference type="ARBA" id="ARBA00022722"/>
    </source>
</evidence>
<dbReference type="EMBL" id="UZAH01003280">
    <property type="protein sequence ID" value="VDO24210.1"/>
    <property type="molecule type" value="Genomic_DNA"/>
</dbReference>
<dbReference type="GO" id="GO:0004190">
    <property type="term" value="F:aspartic-type endopeptidase activity"/>
    <property type="evidence" value="ECO:0007669"/>
    <property type="project" value="InterPro"/>
</dbReference>
<dbReference type="InterPro" id="IPR041588">
    <property type="entry name" value="Integrase_H2C2"/>
</dbReference>
<accession>A0A183F7Z5</accession>
<dbReference type="InterPro" id="IPR001969">
    <property type="entry name" value="Aspartic_peptidase_AS"/>
</dbReference>
<organism evidence="9 10">
    <name type="scientific">Heligmosomoides polygyrus</name>
    <name type="common">Parasitic roundworm</name>
    <dbReference type="NCBI Taxonomy" id="6339"/>
    <lineage>
        <taxon>Eukaryota</taxon>
        <taxon>Metazoa</taxon>
        <taxon>Ecdysozoa</taxon>
        <taxon>Nematoda</taxon>
        <taxon>Chromadorea</taxon>
        <taxon>Rhabditida</taxon>
        <taxon>Rhabditina</taxon>
        <taxon>Rhabditomorpha</taxon>
        <taxon>Strongyloidea</taxon>
        <taxon>Heligmosomidae</taxon>
        <taxon>Heligmosomoides</taxon>
    </lineage>
</organism>
<reference evidence="8 9" key="1">
    <citation type="submission" date="2018-11" db="EMBL/GenBank/DDBJ databases">
        <authorList>
            <consortium name="Pathogen Informatics"/>
        </authorList>
    </citation>
    <scope>NUCLEOTIDE SEQUENCE [LARGE SCALE GENOMIC DNA]</scope>
</reference>
<dbReference type="SUPFAM" id="SSF53098">
    <property type="entry name" value="Ribonuclease H-like"/>
    <property type="match status" value="1"/>
</dbReference>
<reference evidence="10" key="2">
    <citation type="submission" date="2019-09" db="UniProtKB">
        <authorList>
            <consortium name="WormBaseParasite"/>
        </authorList>
    </citation>
    <scope>IDENTIFICATION</scope>
</reference>
<dbReference type="PROSITE" id="PS00141">
    <property type="entry name" value="ASP_PROTEASE"/>
    <property type="match status" value="1"/>
</dbReference>
<feature type="domain" description="Integrase catalytic" evidence="7">
    <location>
        <begin position="649"/>
        <end position="723"/>
    </location>
</feature>
<accession>A0A3P7TPF4</accession>
<dbReference type="GO" id="GO:0004519">
    <property type="term" value="F:endonuclease activity"/>
    <property type="evidence" value="ECO:0007669"/>
    <property type="project" value="UniProtKB-KW"/>
</dbReference>
<dbReference type="InterPro" id="IPR052160">
    <property type="entry name" value="Gypsy_RT_Integrase-like"/>
</dbReference>
<keyword evidence="4" id="KW-0255">Endonuclease</keyword>
<protein>
    <submittedName>
        <fullName evidence="10">Integrase catalytic domain-containing protein</fullName>
    </submittedName>
</protein>
<dbReference type="PANTHER" id="PTHR47266">
    <property type="entry name" value="ENDONUCLEASE-RELATED"/>
    <property type="match status" value="1"/>
</dbReference>
<sequence length="723" mass="80764">MTRTALLDTGSQVSIIPLQMFVAAQQNGYDLDADVEEIELDGSKRVYDASGNAMSFKGAVRLTMQVRKGLKQRIGLFVMAGGDDMLVLGTNALEKLGWSLASNTVPLQAKTEAASGNAHRRIQRKEVAMQQRRTKAFKKVTVAERLYLKPGETKLISVHCDEMKQDGVLWSSDEILPDTVCQGAQHQVQIPVTNSFAGAKIFREGDVVGTYEAAEIVEREPLSHGDMLERTTGVDEDRDEKLISVPTEKQSSRNPKLANPWEGPYRVIESSDNSALITLIQGNREAVRVPFDLTFLSIDHPLNLRRKCGCGLFDQMAHVALPSLSHPMARSKRVADMFQLANVASISEQECWGDERKEQELRMKNSSYLTPHGLALAMKAHARRCHDFAEAVEQAQGSRFEHPAIFPWQVRYDIGAYVTSALKMVRYTSVPGASATSPLKVFLALPPAFGRIHAEVSYDECLAVYVYESWELLAQKLLDHAAVDAIVVVWPDAMPSDRSMRQTLIAVERHLQTGGTLLFFPFPYEDVNARVWTTMGEVCAEFVRYLTAPERKFEAVVADFLMDHGYLVLVQNDSVRRVVPPSKRRGVFDEAHAGLLAGHFGPKKLLRQLSRRVFWETMSRDVTKWAQECRSCLCYNRRQAMTPPLKPIVTTKPYELVGVDILEMGPTSDGNRYILSVVDHFTKFGGAYAIPSKDAATVARVLFERWIAEGGRQPKQFLSDQGG</sequence>
<evidence type="ECO:0000313" key="9">
    <source>
        <dbReference type="Proteomes" id="UP000050761"/>
    </source>
</evidence>
<dbReference type="PROSITE" id="PS50994">
    <property type="entry name" value="INTEGRASE"/>
    <property type="match status" value="1"/>
</dbReference>
<evidence type="ECO:0000256" key="2">
    <source>
        <dbReference type="ARBA" id="ARBA00022695"/>
    </source>
</evidence>
<dbReference type="InterPro" id="IPR012337">
    <property type="entry name" value="RNaseH-like_sf"/>
</dbReference>
<dbReference type="InterPro" id="IPR021109">
    <property type="entry name" value="Peptidase_aspartic_dom_sf"/>
</dbReference>
<gene>
    <name evidence="8" type="ORF">HPBE_LOCUS2288</name>
</gene>
<dbReference type="SUPFAM" id="SSF50630">
    <property type="entry name" value="Acid proteases"/>
    <property type="match status" value="1"/>
</dbReference>
<evidence type="ECO:0000256" key="1">
    <source>
        <dbReference type="ARBA" id="ARBA00022679"/>
    </source>
</evidence>
<dbReference type="AlphaFoldDB" id="A0A183F7Z5"/>
<dbReference type="GO" id="GO:0006508">
    <property type="term" value="P:proteolysis"/>
    <property type="evidence" value="ECO:0007669"/>
    <property type="project" value="InterPro"/>
</dbReference>
<dbReference type="Pfam" id="PF17921">
    <property type="entry name" value="Integrase_H2C2"/>
    <property type="match status" value="1"/>
</dbReference>
<keyword evidence="9" id="KW-1185">Reference proteome</keyword>
<dbReference type="FunFam" id="1.10.340.70:FF:000001">
    <property type="entry name" value="Retrovirus-related Pol polyprotein from transposon gypsy-like Protein"/>
    <property type="match status" value="1"/>
</dbReference>
<dbReference type="GO" id="GO:0015074">
    <property type="term" value="P:DNA integration"/>
    <property type="evidence" value="ECO:0007669"/>
    <property type="project" value="InterPro"/>
</dbReference>
<evidence type="ECO:0000259" key="7">
    <source>
        <dbReference type="PROSITE" id="PS50994"/>
    </source>
</evidence>
<dbReference type="GO" id="GO:0003964">
    <property type="term" value="F:RNA-directed DNA polymerase activity"/>
    <property type="evidence" value="ECO:0007669"/>
    <property type="project" value="UniProtKB-KW"/>
</dbReference>
<dbReference type="WBParaSite" id="HPBE_0000228701-mRNA-1">
    <property type="protein sequence ID" value="HPBE_0000228701-mRNA-1"/>
    <property type="gene ID" value="HPBE_0000228701"/>
</dbReference>
<dbReference type="Gene3D" id="3.30.420.10">
    <property type="entry name" value="Ribonuclease H-like superfamily/Ribonuclease H"/>
    <property type="match status" value="1"/>
</dbReference>
<evidence type="ECO:0000256" key="5">
    <source>
        <dbReference type="ARBA" id="ARBA00022801"/>
    </source>
</evidence>
<evidence type="ECO:0000313" key="10">
    <source>
        <dbReference type="WBParaSite" id="HPBE_0000228701-mRNA-1"/>
    </source>
</evidence>
<evidence type="ECO:0000256" key="6">
    <source>
        <dbReference type="ARBA" id="ARBA00022918"/>
    </source>
</evidence>
<keyword evidence="3" id="KW-0540">Nuclease</keyword>
<dbReference type="Gene3D" id="1.10.340.70">
    <property type="match status" value="1"/>
</dbReference>
<dbReference type="InterPro" id="IPR001584">
    <property type="entry name" value="Integrase_cat-core"/>
</dbReference>
<dbReference type="GO" id="GO:0003676">
    <property type="term" value="F:nucleic acid binding"/>
    <property type="evidence" value="ECO:0007669"/>
    <property type="project" value="InterPro"/>
</dbReference>
<keyword evidence="1" id="KW-0808">Transferase</keyword>
<evidence type="ECO:0000313" key="8">
    <source>
        <dbReference type="EMBL" id="VDO24210.1"/>
    </source>
</evidence>